<dbReference type="EMBL" id="LLXH01000372">
    <property type="protein sequence ID" value="PKC67759.1"/>
    <property type="molecule type" value="Genomic_DNA"/>
</dbReference>
<dbReference type="InterPro" id="IPR052396">
    <property type="entry name" value="Meiotic_Drive_Suppr_Kinase"/>
</dbReference>
<dbReference type="VEuPathDB" id="FungiDB:FUN_003727"/>
<evidence type="ECO:0000313" key="4">
    <source>
        <dbReference type="Proteomes" id="UP000232688"/>
    </source>
</evidence>
<evidence type="ECO:0000259" key="2">
    <source>
        <dbReference type="PROSITE" id="PS50011"/>
    </source>
</evidence>
<dbReference type="Pfam" id="PF00069">
    <property type="entry name" value="Pkinase"/>
    <property type="match status" value="1"/>
</dbReference>
<protein>
    <recommendedName>
        <fullName evidence="2">Protein kinase domain-containing protein</fullName>
    </recommendedName>
</protein>
<dbReference type="InterPro" id="IPR008266">
    <property type="entry name" value="Tyr_kinase_AS"/>
</dbReference>
<dbReference type="PROSITE" id="PS00109">
    <property type="entry name" value="PROTEIN_KINASE_TYR"/>
    <property type="match status" value="1"/>
</dbReference>
<dbReference type="AlphaFoldDB" id="A0A2N0RWS4"/>
<dbReference type="PROSITE" id="PS50011">
    <property type="entry name" value="PROTEIN_KINASE_DOM"/>
    <property type="match status" value="1"/>
</dbReference>
<dbReference type="PANTHER" id="PTHR37171">
    <property type="entry name" value="SERINE/THREONINE-PROTEIN KINASE YRZF-RELATED"/>
    <property type="match status" value="1"/>
</dbReference>
<feature type="region of interest" description="Disordered" evidence="1">
    <location>
        <begin position="256"/>
        <end position="319"/>
    </location>
</feature>
<reference evidence="3 4" key="1">
    <citation type="submission" date="2017-10" db="EMBL/GenBank/DDBJ databases">
        <title>Extensive intraspecific genome diversity in a model arbuscular mycorrhizal fungus.</title>
        <authorList>
            <person name="Chen E.C.H."/>
            <person name="Morin E."/>
            <person name="Baudet D."/>
            <person name="Noel J."/>
            <person name="Ndikumana S."/>
            <person name="Charron P."/>
            <person name="St-Onge C."/>
            <person name="Giorgi J."/>
            <person name="Grigoriev I.V."/>
            <person name="Roux C."/>
            <person name="Martin F.M."/>
            <person name="Corradi N."/>
        </authorList>
    </citation>
    <scope>NUCLEOTIDE SEQUENCE [LARGE SCALE GENOMIC DNA]</scope>
    <source>
        <strain evidence="3 4">A1</strain>
    </source>
</reference>
<feature type="compositionally biased region" description="Low complexity" evidence="1">
    <location>
        <begin position="310"/>
        <end position="319"/>
    </location>
</feature>
<dbReference type="GO" id="GO:0004672">
    <property type="term" value="F:protein kinase activity"/>
    <property type="evidence" value="ECO:0007669"/>
    <property type="project" value="InterPro"/>
</dbReference>
<gene>
    <name evidence="3" type="ORF">RhiirA1_393456</name>
</gene>
<dbReference type="VEuPathDB" id="FungiDB:FUN_003726"/>
<accession>A0A2N0RWS4</accession>
<organism evidence="3 4">
    <name type="scientific">Rhizophagus irregularis</name>
    <dbReference type="NCBI Taxonomy" id="588596"/>
    <lineage>
        <taxon>Eukaryota</taxon>
        <taxon>Fungi</taxon>
        <taxon>Fungi incertae sedis</taxon>
        <taxon>Mucoromycota</taxon>
        <taxon>Glomeromycotina</taxon>
        <taxon>Glomeromycetes</taxon>
        <taxon>Glomerales</taxon>
        <taxon>Glomeraceae</taxon>
        <taxon>Rhizophagus</taxon>
    </lineage>
</organism>
<name>A0A2N0RWS4_9GLOM</name>
<dbReference type="Gene3D" id="1.10.510.10">
    <property type="entry name" value="Transferase(Phosphotransferase) domain 1"/>
    <property type="match status" value="1"/>
</dbReference>
<dbReference type="SUPFAM" id="SSF56112">
    <property type="entry name" value="Protein kinase-like (PK-like)"/>
    <property type="match status" value="1"/>
</dbReference>
<reference evidence="3 4" key="2">
    <citation type="submission" date="2017-10" db="EMBL/GenBank/DDBJ databases">
        <title>Genome analyses suggest a sexual origin of heterokaryosis in a supposedly ancient asexual fungus.</title>
        <authorList>
            <person name="Corradi N."/>
            <person name="Sedzielewska K."/>
            <person name="Noel J."/>
            <person name="Charron P."/>
            <person name="Farinelli L."/>
            <person name="Marton T."/>
            <person name="Kruger M."/>
            <person name="Pelin A."/>
            <person name="Brachmann A."/>
            <person name="Corradi N."/>
        </authorList>
    </citation>
    <scope>NUCLEOTIDE SEQUENCE [LARGE SCALE GENOMIC DNA]</scope>
    <source>
        <strain evidence="3 4">A1</strain>
    </source>
</reference>
<dbReference type="Proteomes" id="UP000232688">
    <property type="component" value="Unassembled WGS sequence"/>
</dbReference>
<feature type="compositionally biased region" description="Acidic residues" evidence="1">
    <location>
        <begin position="276"/>
        <end position="298"/>
    </location>
</feature>
<dbReference type="GO" id="GO:0005524">
    <property type="term" value="F:ATP binding"/>
    <property type="evidence" value="ECO:0007669"/>
    <property type="project" value="InterPro"/>
</dbReference>
<dbReference type="Gene3D" id="3.30.200.20">
    <property type="entry name" value="Phosphorylase Kinase, domain 1"/>
    <property type="match status" value="1"/>
</dbReference>
<dbReference type="InterPro" id="IPR000719">
    <property type="entry name" value="Prot_kinase_dom"/>
</dbReference>
<dbReference type="InterPro" id="IPR011009">
    <property type="entry name" value="Kinase-like_dom_sf"/>
</dbReference>
<dbReference type="VEuPathDB" id="FungiDB:RhiirA1_393456"/>
<proteinExistence type="predicted"/>
<evidence type="ECO:0000256" key="1">
    <source>
        <dbReference type="SAM" id="MobiDB-lite"/>
    </source>
</evidence>
<dbReference type="VEuPathDB" id="FungiDB:RhiirFUN_018585"/>
<comment type="caution">
    <text evidence="3">The sequence shown here is derived from an EMBL/GenBank/DDBJ whole genome shotgun (WGS) entry which is preliminary data.</text>
</comment>
<sequence>MAQTAGQLLGHVVPVCQWIPQNTPNTTSTIPAYPRFPDNVREWIGFFRTVRLVGTQFPLPGGQFPIGFISASSLIVEGNAKSRLRENVLLPVEAVLLQGAIFDETPAGFLGSSDHVLCTNNSTVAKMPVEMKTRHNLDLRGYNFWDIYRYNDRRGIMDPNFISDQRRRFDPNFRFKKRILSQMFGEMACNGLHYGILSNYSDTYFLKREETNPTTLYISRVVQPTDTNPTLRECVYYISQLAINDNVGNRLGRVELDSYSSNDDDNDDDSSYHDPDDYDDPYYDPDDDSDGSDDDGDDYTGLGKRKRTSKSSSKPIASSSKGITTVDKYIGGGSFGKVFSGYYDNQDVAWKTCDAYKKQEAMKTLKHEAHIYSILKECQGRDIPRLFYNGYIYDGYLFALALQLIESAHHVDPERLTKEEKKLIVNQLKSIHNCGVLHNDISEKNILYEPKSRHYFFIDFGLSEVVGSESPKLRQEERRLKKFLKL</sequence>
<evidence type="ECO:0000313" key="3">
    <source>
        <dbReference type="EMBL" id="PKC67759.1"/>
    </source>
</evidence>
<feature type="domain" description="Protein kinase" evidence="2">
    <location>
        <begin position="324"/>
        <end position="486"/>
    </location>
</feature>
<dbReference type="PANTHER" id="PTHR37171:SF1">
    <property type="entry name" value="SERINE_THREONINE-PROTEIN KINASE YRZF-RELATED"/>
    <property type="match status" value="1"/>
</dbReference>